<comment type="similarity">
    <text evidence="1 3">Belongs to the short-chain dehydrogenases/reductases (SDR) family.</text>
</comment>
<evidence type="ECO:0000256" key="2">
    <source>
        <dbReference type="ARBA" id="ARBA00023002"/>
    </source>
</evidence>
<dbReference type="Pfam" id="PF00106">
    <property type="entry name" value="adh_short"/>
    <property type="match status" value="1"/>
</dbReference>
<keyword evidence="2" id="KW-0560">Oxidoreductase</keyword>
<dbReference type="SUPFAM" id="SSF51735">
    <property type="entry name" value="NAD(P)-binding Rossmann-fold domains"/>
    <property type="match status" value="1"/>
</dbReference>
<keyword evidence="6" id="KW-1185">Reference proteome</keyword>
<dbReference type="PROSITE" id="PS00061">
    <property type="entry name" value="ADH_SHORT"/>
    <property type="match status" value="1"/>
</dbReference>
<dbReference type="PANTHER" id="PTHR44169">
    <property type="entry name" value="NADPH-DEPENDENT 1-ACYLDIHYDROXYACETONE PHOSPHATE REDUCTASE"/>
    <property type="match status" value="1"/>
</dbReference>
<proteinExistence type="inferred from homology"/>
<sequence>MISLPKTVLITGASSGIGLAAARMFLAAGVTTYASARRVESLDELARLGARVLALDVTDDESMRRAIQLIEVETEGLDVLVNNAGYGQNGVLEELPLAELRRQFDTNVFGVVRLCQLVLPGMRRRGTGRIVITGSAGGDFSTPGAGAYCASKFALEALVDALRYEVQSFGVRVSLIKPGGVRTRFMEVADAGFPAPITGDPYQLFRKNFLAMTVRLFDAKSSFGILSPEDVGQVIFEAATVPVPKTRYRVGVLAKVMPRLRRLLSDRLWDRLMAAQVPIT</sequence>
<dbReference type="InterPro" id="IPR002347">
    <property type="entry name" value="SDR_fam"/>
</dbReference>
<dbReference type="Proteomes" id="UP000612233">
    <property type="component" value="Unassembled WGS sequence"/>
</dbReference>
<accession>A0A927BEX9</accession>
<dbReference type="PRINTS" id="PR00081">
    <property type="entry name" value="GDHRDH"/>
</dbReference>
<feature type="domain" description="Ketoreductase" evidence="4">
    <location>
        <begin position="6"/>
        <end position="184"/>
    </location>
</feature>
<dbReference type="PANTHER" id="PTHR44169:SF6">
    <property type="entry name" value="NADPH-DEPENDENT 1-ACYLDIHYDROXYACETONE PHOSPHATE REDUCTASE"/>
    <property type="match status" value="1"/>
</dbReference>
<dbReference type="AlphaFoldDB" id="A0A927BEX9"/>
<dbReference type="RefSeq" id="WP_191005813.1">
    <property type="nucleotide sequence ID" value="NZ_JACXAD010000015.1"/>
</dbReference>
<dbReference type="GO" id="GO:0016491">
    <property type="term" value="F:oxidoreductase activity"/>
    <property type="evidence" value="ECO:0007669"/>
    <property type="project" value="UniProtKB-KW"/>
</dbReference>
<dbReference type="CDD" id="cd05374">
    <property type="entry name" value="17beta-HSD-like_SDR_c"/>
    <property type="match status" value="1"/>
</dbReference>
<comment type="caution">
    <text evidence="5">The sequence shown here is derived from an EMBL/GenBank/DDBJ whole genome shotgun (WGS) entry which is preliminary data.</text>
</comment>
<dbReference type="PRINTS" id="PR00080">
    <property type="entry name" value="SDRFAMILY"/>
</dbReference>
<evidence type="ECO:0000313" key="5">
    <source>
        <dbReference type="EMBL" id="MBD2769005.1"/>
    </source>
</evidence>
<dbReference type="InterPro" id="IPR020904">
    <property type="entry name" value="Sc_DH/Rdtase_CS"/>
</dbReference>
<evidence type="ECO:0000256" key="1">
    <source>
        <dbReference type="ARBA" id="ARBA00006484"/>
    </source>
</evidence>
<dbReference type="SMART" id="SM00822">
    <property type="entry name" value="PKS_KR"/>
    <property type="match status" value="1"/>
</dbReference>
<protein>
    <submittedName>
        <fullName evidence="5">SDR family oxidoreductase</fullName>
    </submittedName>
</protein>
<evidence type="ECO:0000313" key="6">
    <source>
        <dbReference type="Proteomes" id="UP000612233"/>
    </source>
</evidence>
<evidence type="ECO:0000259" key="4">
    <source>
        <dbReference type="SMART" id="SM00822"/>
    </source>
</evidence>
<dbReference type="InterPro" id="IPR057326">
    <property type="entry name" value="KR_dom"/>
</dbReference>
<dbReference type="Gene3D" id="3.40.50.720">
    <property type="entry name" value="NAD(P)-binding Rossmann-like Domain"/>
    <property type="match status" value="1"/>
</dbReference>
<reference evidence="5" key="1">
    <citation type="submission" date="2020-09" db="EMBL/GenBank/DDBJ databases">
        <authorList>
            <person name="Kim M.K."/>
        </authorList>
    </citation>
    <scope>NUCLEOTIDE SEQUENCE</scope>
    <source>
        <strain evidence="5">BT664</strain>
    </source>
</reference>
<evidence type="ECO:0000256" key="3">
    <source>
        <dbReference type="RuleBase" id="RU000363"/>
    </source>
</evidence>
<name>A0A927BEX9_9BACT</name>
<organism evidence="5 6">
    <name type="scientific">Hymenobacter montanus</name>
    <dbReference type="NCBI Taxonomy" id="2771359"/>
    <lineage>
        <taxon>Bacteria</taxon>
        <taxon>Pseudomonadati</taxon>
        <taxon>Bacteroidota</taxon>
        <taxon>Cytophagia</taxon>
        <taxon>Cytophagales</taxon>
        <taxon>Hymenobacteraceae</taxon>
        <taxon>Hymenobacter</taxon>
    </lineage>
</organism>
<dbReference type="EMBL" id="JACXAD010000015">
    <property type="protein sequence ID" value="MBD2769005.1"/>
    <property type="molecule type" value="Genomic_DNA"/>
</dbReference>
<dbReference type="InterPro" id="IPR036291">
    <property type="entry name" value="NAD(P)-bd_dom_sf"/>
</dbReference>
<gene>
    <name evidence="5" type="ORF">IC235_14020</name>
</gene>